<feature type="domain" description="Helix-turn-helix type 11" evidence="4">
    <location>
        <begin position="19"/>
        <end position="73"/>
    </location>
</feature>
<evidence type="ECO:0000256" key="2">
    <source>
        <dbReference type="ARBA" id="ARBA00023163"/>
    </source>
</evidence>
<sequence>MRNKPSLLMNSLFSMTRKRQLTILRQLECYGHLSGQQLAQACGASRRTIISDIEELRQRFGASTILASASNGYELVIQELAEYQEKKRALLADDPNLLFLHFLCQQETAIPEKLAAITGLGNQTFLKQCRQLQTLFAAYELTLNKKQWCLEGAEGNIRYFYKAFYFEEEEQPHQLFEQLAETLALRYRPSLPIDPVVSLQWTKVFLLRAQQGGRLEENWEMADFCRLFLEKTGFVIEGLEVCRSLSQQERCVLLFLMMADEGVLSFLLKHPWVEETVPFDPIDSLRETFPKQAETLREDRVFVQVALAVMLLDRLFHVPPSLQRDRQKPAVSGIGKSKALSSAACHYLVTLGETYLNKQQLKNKQLMITYHLSGNEKIKGWIKQRLRDWLVAQGVDVVVEATSELSIFTARQVLVTDQPLFLLELEQPIYRLERPIEPNSIERLGKAILADFLGSCDGSVPSEELPAASAVRYKR</sequence>
<dbReference type="Gene3D" id="1.10.10.10">
    <property type="entry name" value="Winged helix-like DNA-binding domain superfamily/Winged helix DNA-binding domain"/>
    <property type="match status" value="1"/>
</dbReference>
<proteinExistence type="predicted"/>
<dbReference type="EMBL" id="CACRTX010000008">
    <property type="protein sequence ID" value="VYU14463.1"/>
    <property type="molecule type" value="Genomic_DNA"/>
</dbReference>
<dbReference type="RefSeq" id="WP_421758102.1">
    <property type="nucleotide sequence ID" value="NZ_CACRTX010000008.1"/>
</dbReference>
<feature type="domain" description="Mga helix-turn-helix" evidence="3">
    <location>
        <begin position="88"/>
        <end position="165"/>
    </location>
</feature>
<reference evidence="5" key="1">
    <citation type="submission" date="2019-11" db="EMBL/GenBank/DDBJ databases">
        <authorList>
            <person name="Feng L."/>
        </authorList>
    </citation>
    <scope>NUCLEOTIDE SEQUENCE</scope>
    <source>
        <strain evidence="5">ECasseliflavusLFYP2</strain>
    </source>
</reference>
<protein>
    <submittedName>
        <fullName evidence="5">Putative frv operon regulatory protein</fullName>
    </submittedName>
</protein>
<dbReference type="PANTHER" id="PTHR30185:SF18">
    <property type="entry name" value="TRANSCRIPTIONAL REGULATOR MTLR"/>
    <property type="match status" value="1"/>
</dbReference>
<dbReference type="InterPro" id="IPR036390">
    <property type="entry name" value="WH_DNA-bd_sf"/>
</dbReference>
<dbReference type="Pfam" id="PF08279">
    <property type="entry name" value="HTH_11"/>
    <property type="match status" value="1"/>
</dbReference>
<dbReference type="InterPro" id="IPR007737">
    <property type="entry name" value="Mga_HTH"/>
</dbReference>
<organism evidence="5">
    <name type="scientific">Enterococcus casseliflavus</name>
    <name type="common">Enterococcus flavescens</name>
    <dbReference type="NCBI Taxonomy" id="37734"/>
    <lineage>
        <taxon>Bacteria</taxon>
        <taxon>Bacillati</taxon>
        <taxon>Bacillota</taxon>
        <taxon>Bacilli</taxon>
        <taxon>Lactobacillales</taxon>
        <taxon>Enterococcaceae</taxon>
        <taxon>Enterococcus</taxon>
    </lineage>
</organism>
<dbReference type="SUPFAM" id="SSF46785">
    <property type="entry name" value="Winged helix' DNA-binding domain"/>
    <property type="match status" value="1"/>
</dbReference>
<gene>
    <name evidence="5" type="ORF">ECLFYP2_02564</name>
</gene>
<dbReference type="InterPro" id="IPR013196">
    <property type="entry name" value="HTH_11"/>
</dbReference>
<name>A0A6N3CMB4_ENTCA</name>
<keyword evidence="1" id="KW-0805">Transcription regulation</keyword>
<evidence type="ECO:0000256" key="1">
    <source>
        <dbReference type="ARBA" id="ARBA00023015"/>
    </source>
</evidence>
<evidence type="ECO:0000313" key="5">
    <source>
        <dbReference type="EMBL" id="VYU14463.1"/>
    </source>
</evidence>
<dbReference type="InterPro" id="IPR050661">
    <property type="entry name" value="BglG_antiterminators"/>
</dbReference>
<dbReference type="AlphaFoldDB" id="A0A6N3CMB4"/>
<evidence type="ECO:0000259" key="4">
    <source>
        <dbReference type="Pfam" id="PF08279"/>
    </source>
</evidence>
<keyword evidence="2" id="KW-0804">Transcription</keyword>
<dbReference type="InterPro" id="IPR036388">
    <property type="entry name" value="WH-like_DNA-bd_sf"/>
</dbReference>
<dbReference type="Pfam" id="PF05043">
    <property type="entry name" value="Mga"/>
    <property type="match status" value="1"/>
</dbReference>
<accession>A0A6N3CMB4</accession>
<evidence type="ECO:0000259" key="3">
    <source>
        <dbReference type="Pfam" id="PF05043"/>
    </source>
</evidence>
<dbReference type="PANTHER" id="PTHR30185">
    <property type="entry name" value="CRYPTIC BETA-GLUCOSIDE BGL OPERON ANTITERMINATOR"/>
    <property type="match status" value="1"/>
</dbReference>